<name>A0A176WPR8_MARPO</name>
<evidence type="ECO:0000313" key="2">
    <source>
        <dbReference type="EMBL" id="OAE34312.1"/>
    </source>
</evidence>
<dbReference type="Proteomes" id="UP000077202">
    <property type="component" value="Unassembled WGS sequence"/>
</dbReference>
<keyword evidence="3" id="KW-1185">Reference proteome</keyword>
<gene>
    <name evidence="2" type="ORF">AXG93_3235s1150</name>
</gene>
<feature type="region of interest" description="Disordered" evidence="1">
    <location>
        <begin position="170"/>
        <end position="193"/>
    </location>
</feature>
<evidence type="ECO:0000313" key="3">
    <source>
        <dbReference type="Proteomes" id="UP000077202"/>
    </source>
</evidence>
<proteinExistence type="predicted"/>
<sequence>MQMADAFFSSAEPNHCLPSSAGSGRVGSGPFSHSHGSAAQNRRQTRPPSLESRSASAIRATALLLLDPKGLVSPWRDQATFTDSGTALVNAHRPRPDASESELHEDYCSLMMFSSCQAHNLVLMSEASDEEWVRNSSQRDVQQKVGFEGFDGRGSDSGSLARSLPPFLMSFSPGEPGTSRPKRAMHAPFGWTR</sequence>
<dbReference type="AlphaFoldDB" id="A0A176WPR8"/>
<reference evidence="2" key="1">
    <citation type="submission" date="2016-03" db="EMBL/GenBank/DDBJ databases">
        <title>Mechanisms controlling the formation of the plant cell surface in tip-growing cells are functionally conserved among land plants.</title>
        <authorList>
            <person name="Honkanen S."/>
            <person name="Jones V.A."/>
            <person name="Morieri G."/>
            <person name="Champion C."/>
            <person name="Hetherington A.J."/>
            <person name="Kelly S."/>
            <person name="Saint-Marcoux D."/>
            <person name="Proust H."/>
            <person name="Prescott H."/>
            <person name="Dolan L."/>
        </authorList>
    </citation>
    <scope>NUCLEOTIDE SEQUENCE [LARGE SCALE GENOMIC DNA]</scope>
    <source>
        <tissue evidence="2">Whole gametophyte</tissue>
    </source>
</reference>
<feature type="region of interest" description="Disordered" evidence="1">
    <location>
        <begin position="1"/>
        <end position="54"/>
    </location>
</feature>
<protein>
    <submittedName>
        <fullName evidence="2">Uncharacterized protein</fullName>
    </submittedName>
</protein>
<evidence type="ECO:0000256" key="1">
    <source>
        <dbReference type="SAM" id="MobiDB-lite"/>
    </source>
</evidence>
<organism evidence="2 3">
    <name type="scientific">Marchantia polymorpha subsp. ruderalis</name>
    <dbReference type="NCBI Taxonomy" id="1480154"/>
    <lineage>
        <taxon>Eukaryota</taxon>
        <taxon>Viridiplantae</taxon>
        <taxon>Streptophyta</taxon>
        <taxon>Embryophyta</taxon>
        <taxon>Marchantiophyta</taxon>
        <taxon>Marchantiopsida</taxon>
        <taxon>Marchantiidae</taxon>
        <taxon>Marchantiales</taxon>
        <taxon>Marchantiaceae</taxon>
        <taxon>Marchantia</taxon>
    </lineage>
</organism>
<dbReference type="EMBL" id="LVLJ01000419">
    <property type="protein sequence ID" value="OAE34312.1"/>
    <property type="molecule type" value="Genomic_DNA"/>
</dbReference>
<comment type="caution">
    <text evidence="2">The sequence shown here is derived from an EMBL/GenBank/DDBJ whole genome shotgun (WGS) entry which is preliminary data.</text>
</comment>
<accession>A0A176WPR8</accession>